<comment type="caution">
    <text evidence="4">The sequence shown here is derived from an EMBL/GenBank/DDBJ whole genome shotgun (WGS) entry which is preliminary data.</text>
</comment>
<keyword evidence="3" id="KW-0472">Membrane</keyword>
<sequence>MEKEESPDYDRISKAMFDAAKLGNDMVLESIFRFNPTLFMKVNSDGQSLLHLAILYRQVNVFRLIMSKGAYKNAMVQVVDNEGNNILHLAGKLAAEERFRSMVLLMCSEERWFTGVEEIVPSAFERMKNKNGKTPKELFYKEHKQLCGKAINDLNQVANIFLVVGTLIVTIGITAALTIRTNNVEGRTPMFDENTWYIIFRLSDGIGVSFTMISMLQYISIMLFHSRKQRLDYVCSLQQRLITGNVFLVIALGMLCTLASMSADILVFAFFPKWTFCIIATYCVFPVLWVFTIFKFGPLRPLILNKNVIF</sequence>
<feature type="transmembrane region" description="Helical" evidence="3">
    <location>
        <begin position="245"/>
        <end position="267"/>
    </location>
</feature>
<dbReference type="PROSITE" id="PS50088">
    <property type="entry name" value="ANK_REPEAT"/>
    <property type="match status" value="1"/>
</dbReference>
<name>A0ABU6UN87_9FABA</name>
<reference evidence="4 5" key="1">
    <citation type="journal article" date="2023" name="Plants (Basel)">
        <title>Bridging the Gap: Combining Genomics and Transcriptomics Approaches to Understand Stylosanthes scabra, an Orphan Legume from the Brazilian Caatinga.</title>
        <authorList>
            <person name="Ferreira-Neto J.R.C."/>
            <person name="da Silva M.D."/>
            <person name="Binneck E."/>
            <person name="de Melo N.F."/>
            <person name="da Silva R.H."/>
            <person name="de Melo A.L.T.M."/>
            <person name="Pandolfi V."/>
            <person name="Bustamante F.O."/>
            <person name="Brasileiro-Vidal A.C."/>
            <person name="Benko-Iseppon A.M."/>
        </authorList>
    </citation>
    <scope>NUCLEOTIDE SEQUENCE [LARGE SCALE GENOMIC DNA]</scope>
    <source>
        <tissue evidence="4">Leaves</tissue>
    </source>
</reference>
<feature type="transmembrane region" description="Helical" evidence="3">
    <location>
        <begin position="157"/>
        <end position="179"/>
    </location>
</feature>
<keyword evidence="3" id="KW-1133">Transmembrane helix</keyword>
<organism evidence="4 5">
    <name type="scientific">Stylosanthes scabra</name>
    <dbReference type="NCBI Taxonomy" id="79078"/>
    <lineage>
        <taxon>Eukaryota</taxon>
        <taxon>Viridiplantae</taxon>
        <taxon>Streptophyta</taxon>
        <taxon>Embryophyta</taxon>
        <taxon>Tracheophyta</taxon>
        <taxon>Spermatophyta</taxon>
        <taxon>Magnoliopsida</taxon>
        <taxon>eudicotyledons</taxon>
        <taxon>Gunneridae</taxon>
        <taxon>Pentapetalae</taxon>
        <taxon>rosids</taxon>
        <taxon>fabids</taxon>
        <taxon>Fabales</taxon>
        <taxon>Fabaceae</taxon>
        <taxon>Papilionoideae</taxon>
        <taxon>50 kb inversion clade</taxon>
        <taxon>dalbergioids sensu lato</taxon>
        <taxon>Dalbergieae</taxon>
        <taxon>Pterocarpus clade</taxon>
        <taxon>Stylosanthes</taxon>
    </lineage>
</organism>
<proteinExistence type="predicted"/>
<dbReference type="Proteomes" id="UP001341840">
    <property type="component" value="Unassembled WGS sequence"/>
</dbReference>
<dbReference type="PROSITE" id="PS50297">
    <property type="entry name" value="ANK_REP_REGION"/>
    <property type="match status" value="1"/>
</dbReference>
<evidence type="ECO:0000313" key="4">
    <source>
        <dbReference type="EMBL" id="MED6162559.1"/>
    </source>
</evidence>
<evidence type="ECO:0000313" key="5">
    <source>
        <dbReference type="Proteomes" id="UP001341840"/>
    </source>
</evidence>
<dbReference type="PANTHER" id="PTHR24177:SF473">
    <property type="entry name" value="PROTEIN, PUTATIVE-RELATED"/>
    <property type="match status" value="1"/>
</dbReference>
<dbReference type="InterPro" id="IPR036770">
    <property type="entry name" value="Ankyrin_rpt-contain_sf"/>
</dbReference>
<keyword evidence="2" id="KW-0040">ANK repeat</keyword>
<keyword evidence="5" id="KW-1185">Reference proteome</keyword>
<gene>
    <name evidence="4" type="ORF">PIB30_071635</name>
</gene>
<dbReference type="EMBL" id="JASCZI010121660">
    <property type="protein sequence ID" value="MED6162559.1"/>
    <property type="molecule type" value="Genomic_DNA"/>
</dbReference>
<feature type="transmembrane region" description="Helical" evidence="3">
    <location>
        <begin position="199"/>
        <end position="224"/>
    </location>
</feature>
<dbReference type="Gene3D" id="1.25.40.20">
    <property type="entry name" value="Ankyrin repeat-containing domain"/>
    <property type="match status" value="1"/>
</dbReference>
<feature type="repeat" description="ANK" evidence="2">
    <location>
        <begin position="45"/>
        <end position="77"/>
    </location>
</feature>
<dbReference type="InterPro" id="IPR002110">
    <property type="entry name" value="Ankyrin_rpt"/>
</dbReference>
<dbReference type="SUPFAM" id="SSF48403">
    <property type="entry name" value="Ankyrin repeat"/>
    <property type="match status" value="1"/>
</dbReference>
<evidence type="ECO:0000256" key="3">
    <source>
        <dbReference type="SAM" id="Phobius"/>
    </source>
</evidence>
<protein>
    <recommendedName>
        <fullName evidence="6">PGG domain-containing protein</fullName>
    </recommendedName>
</protein>
<comment type="subcellular location">
    <subcellularLocation>
        <location evidence="1">Cell membrane</location>
        <topology evidence="1">Peripheral membrane protein</topology>
        <orientation evidence="1">Cytoplasmic side</orientation>
    </subcellularLocation>
</comment>
<accession>A0ABU6UN87</accession>
<dbReference type="PANTHER" id="PTHR24177">
    <property type="entry name" value="CASKIN"/>
    <property type="match status" value="1"/>
</dbReference>
<evidence type="ECO:0000256" key="1">
    <source>
        <dbReference type="ARBA" id="ARBA00004413"/>
    </source>
</evidence>
<keyword evidence="3" id="KW-0812">Transmembrane</keyword>
<feature type="transmembrane region" description="Helical" evidence="3">
    <location>
        <begin position="273"/>
        <end position="294"/>
    </location>
</feature>
<evidence type="ECO:0000256" key="2">
    <source>
        <dbReference type="PROSITE-ProRule" id="PRU00023"/>
    </source>
</evidence>
<evidence type="ECO:0008006" key="6">
    <source>
        <dbReference type="Google" id="ProtNLM"/>
    </source>
</evidence>